<dbReference type="NCBIfam" id="TIGR01640">
    <property type="entry name" value="F_box_assoc_1"/>
    <property type="match status" value="1"/>
</dbReference>
<sequence>MAMQMSLQVHQLPPEIAIDILSRLPIKSIFNCRRVCKAWLHLISHPLFVELQLARSPISFLIKSITSVNKSRKISLTHVEECEDARFLVDRIKFSTKANLPSSKFRLVNSCKEQHKVLQAFYPKIESPSRNKCLEAEIYTIGTGAWRSIQNAPDTLVELPFNALLHGALHWVPIYYDSEEFIYYFNFESEQFGVVPPPSDFGPFELLNLGVLGGCLFLCVFGDDYSKFDTWVMKDYGMQESWTKQFVIENLYLRECSCDKYESVKFLNNGEILMVYNDRKAVCYNTKLQTLCATSITRTRYEFNAIAFTPSFVSLYSIAKEEHVERVQGRKEYYTVSAEGFLDCAGGGMLVDSLGSSNSTFYQGHPGGTVHLQDPDDTTEFASAVCSGHFGSTPTTNCFVNGVSINVETK</sequence>
<evidence type="ECO:0000313" key="2">
    <source>
        <dbReference type="EMBL" id="KAJ7980173.1"/>
    </source>
</evidence>
<dbReference type="PANTHER" id="PTHR31672:SF13">
    <property type="entry name" value="F-BOX PROTEIN CPR30-LIKE"/>
    <property type="match status" value="1"/>
</dbReference>
<dbReference type="Gene3D" id="1.20.1280.50">
    <property type="match status" value="1"/>
</dbReference>
<dbReference type="InterPro" id="IPR001810">
    <property type="entry name" value="F-box_dom"/>
</dbReference>
<dbReference type="Pfam" id="PF07734">
    <property type="entry name" value="FBA_1"/>
    <property type="match status" value="1"/>
</dbReference>
<proteinExistence type="predicted"/>
<dbReference type="Pfam" id="PF12937">
    <property type="entry name" value="F-box-like"/>
    <property type="match status" value="1"/>
</dbReference>
<name>A0AAD7QEW7_QUISA</name>
<keyword evidence="3" id="KW-1185">Reference proteome</keyword>
<comment type="caution">
    <text evidence="2">The sequence shown here is derived from an EMBL/GenBank/DDBJ whole genome shotgun (WGS) entry which is preliminary data.</text>
</comment>
<dbReference type="SUPFAM" id="SSF81383">
    <property type="entry name" value="F-box domain"/>
    <property type="match status" value="1"/>
</dbReference>
<dbReference type="PROSITE" id="PS50181">
    <property type="entry name" value="FBOX"/>
    <property type="match status" value="1"/>
</dbReference>
<dbReference type="PANTHER" id="PTHR31672">
    <property type="entry name" value="BNACNNG10540D PROTEIN"/>
    <property type="match status" value="1"/>
</dbReference>
<dbReference type="InterPro" id="IPR006527">
    <property type="entry name" value="F-box-assoc_dom_typ1"/>
</dbReference>
<dbReference type="EMBL" id="JARAOO010000002">
    <property type="protein sequence ID" value="KAJ7980173.1"/>
    <property type="molecule type" value="Genomic_DNA"/>
</dbReference>
<dbReference type="InterPro" id="IPR050796">
    <property type="entry name" value="SCF_F-box_component"/>
</dbReference>
<reference evidence="2" key="1">
    <citation type="journal article" date="2023" name="Science">
        <title>Elucidation of the pathway for biosynthesis of saponin adjuvants from the soapbark tree.</title>
        <authorList>
            <person name="Reed J."/>
            <person name="Orme A."/>
            <person name="El-Demerdash A."/>
            <person name="Owen C."/>
            <person name="Martin L.B.B."/>
            <person name="Misra R.C."/>
            <person name="Kikuchi S."/>
            <person name="Rejzek M."/>
            <person name="Martin A.C."/>
            <person name="Harkess A."/>
            <person name="Leebens-Mack J."/>
            <person name="Louveau T."/>
            <person name="Stephenson M.J."/>
            <person name="Osbourn A."/>
        </authorList>
    </citation>
    <scope>NUCLEOTIDE SEQUENCE</scope>
    <source>
        <strain evidence="2">S10</strain>
    </source>
</reference>
<evidence type="ECO:0000259" key="1">
    <source>
        <dbReference type="PROSITE" id="PS50181"/>
    </source>
</evidence>
<organism evidence="2 3">
    <name type="scientific">Quillaja saponaria</name>
    <name type="common">Soap bark tree</name>
    <dbReference type="NCBI Taxonomy" id="32244"/>
    <lineage>
        <taxon>Eukaryota</taxon>
        <taxon>Viridiplantae</taxon>
        <taxon>Streptophyta</taxon>
        <taxon>Embryophyta</taxon>
        <taxon>Tracheophyta</taxon>
        <taxon>Spermatophyta</taxon>
        <taxon>Magnoliopsida</taxon>
        <taxon>eudicotyledons</taxon>
        <taxon>Gunneridae</taxon>
        <taxon>Pentapetalae</taxon>
        <taxon>rosids</taxon>
        <taxon>fabids</taxon>
        <taxon>Fabales</taxon>
        <taxon>Quillajaceae</taxon>
        <taxon>Quillaja</taxon>
    </lineage>
</organism>
<evidence type="ECO:0000313" key="3">
    <source>
        <dbReference type="Proteomes" id="UP001163823"/>
    </source>
</evidence>
<dbReference type="KEGG" id="qsa:O6P43_003480"/>
<accession>A0AAD7QEW7</accession>
<dbReference type="InterPro" id="IPR017451">
    <property type="entry name" value="F-box-assoc_interact_dom"/>
</dbReference>
<dbReference type="Proteomes" id="UP001163823">
    <property type="component" value="Chromosome 2"/>
</dbReference>
<dbReference type="AlphaFoldDB" id="A0AAD7QEW7"/>
<protein>
    <submittedName>
        <fullName evidence="2">F-box protein</fullName>
    </submittedName>
</protein>
<gene>
    <name evidence="2" type="ORF">O6P43_003480</name>
</gene>
<dbReference type="SMART" id="SM00256">
    <property type="entry name" value="FBOX"/>
    <property type="match status" value="1"/>
</dbReference>
<dbReference type="InterPro" id="IPR036047">
    <property type="entry name" value="F-box-like_dom_sf"/>
</dbReference>
<feature type="domain" description="F-box" evidence="1">
    <location>
        <begin position="6"/>
        <end position="51"/>
    </location>
</feature>
<dbReference type="CDD" id="cd22157">
    <property type="entry name" value="F-box_AtFBW1-like"/>
    <property type="match status" value="1"/>
</dbReference>